<dbReference type="STRING" id="1054147.F4PYY2"/>
<dbReference type="PANTHER" id="PTHR11552:SF147">
    <property type="entry name" value="CHOLINE DEHYDROGENASE, MITOCHONDRIAL"/>
    <property type="match status" value="1"/>
</dbReference>
<proteinExistence type="inferred from homology"/>
<comment type="cofactor">
    <cofactor evidence="1 5">
        <name>FAD</name>
        <dbReference type="ChEBI" id="CHEBI:57692"/>
    </cofactor>
</comment>
<feature type="signal peptide" evidence="6">
    <location>
        <begin position="1"/>
        <end position="17"/>
    </location>
</feature>
<sequence>MKLLLLFIFLYFGYIQSDSIPSSSSSAASDQQQSKKDESIFGKISKTVEYDYIILGAGTSGSVVANKLSANKLNRVLLVEEGKYPQHPLIWEPNGWSDNWIFNYQPDYAKSFFSTPRSNTHNRSIELRRGVGLGGCGMINAMIFQVGVKEDYDLWVEHCGGDMEWDFDTSIKPLVDSELFNKAFNVRVNDKDRVFLPEMKQVLQDVGYTYGEEIDTRIGLFLDRRFAQSFDNRTGHWKRQTSYGQFVDNIIADRSNLDVYEGTKALKLDVEVDKKKAMVEAKGVYLLDKTTHRIIYAKVRKQIVISMGAYDSPLFLQFSGIGDWESLRRAGIKPVLHSPYVGASVSDQYSHIPPSAFLHDVAADGYVIYGPKPEDNNGSQKIKWILNPDIRPFMGGNRFICFVELVYPQSSGSIQIENATTTSFTVPLVDKNYLSSQQDINVIQDGLKACRMIESKLLERGYLQGDEFLPGFAVQSLEDLEKHIRATSLTDYHPHGSVRMGSDVTSPLSPRLKLKGSKNINVIDASVIPVTPSSNTNIPSVIIALKGSSFILQEDE</sequence>
<feature type="domain" description="Glucose-methanol-choline oxidoreductase C-terminal" evidence="8">
    <location>
        <begin position="408"/>
        <end position="544"/>
    </location>
</feature>
<feature type="domain" description="Glucose-methanol-choline oxidoreductase N-terminal" evidence="7">
    <location>
        <begin position="50"/>
        <end position="347"/>
    </location>
</feature>
<dbReference type="SUPFAM" id="SSF51905">
    <property type="entry name" value="FAD/NAD(P)-binding domain"/>
    <property type="match status" value="1"/>
</dbReference>
<dbReference type="PIRSF" id="PIRSF000137">
    <property type="entry name" value="Alcohol_oxidase"/>
    <property type="match status" value="1"/>
</dbReference>
<feature type="binding site" evidence="5">
    <location>
        <begin position="59"/>
        <end position="60"/>
    </location>
    <ligand>
        <name>FAD</name>
        <dbReference type="ChEBI" id="CHEBI:57692"/>
    </ligand>
</feature>
<keyword evidence="3" id="KW-0285">Flavoprotein</keyword>
<keyword evidence="6" id="KW-0732">Signal</keyword>
<dbReference type="OMA" id="KKYGTML"/>
<keyword evidence="4 5" id="KW-0274">FAD</keyword>
<dbReference type="GO" id="GO:0050660">
    <property type="term" value="F:flavin adenine dinucleotide binding"/>
    <property type="evidence" value="ECO:0007669"/>
    <property type="project" value="InterPro"/>
</dbReference>
<dbReference type="InterPro" id="IPR012132">
    <property type="entry name" value="GMC_OxRdtase"/>
</dbReference>
<dbReference type="Proteomes" id="UP000007797">
    <property type="component" value="Unassembled WGS sequence"/>
</dbReference>
<dbReference type="GeneID" id="14871218"/>
<evidence type="ECO:0000256" key="5">
    <source>
        <dbReference type="PIRSR" id="PIRSR000137-2"/>
    </source>
</evidence>
<gene>
    <name evidence="9" type="ORF">DFA_02254</name>
</gene>
<evidence type="ECO:0000256" key="3">
    <source>
        <dbReference type="ARBA" id="ARBA00022630"/>
    </source>
</evidence>
<dbReference type="RefSeq" id="XP_004366644.1">
    <property type="nucleotide sequence ID" value="XM_004366587.1"/>
</dbReference>
<feature type="chain" id="PRO_5003313440" evidence="6">
    <location>
        <begin position="18"/>
        <end position="556"/>
    </location>
</feature>
<dbReference type="InterPro" id="IPR007867">
    <property type="entry name" value="GMC_OxRtase_C"/>
</dbReference>
<name>F4PYY2_CACFS</name>
<dbReference type="KEGG" id="dfa:DFA_02254"/>
<evidence type="ECO:0000313" key="9">
    <source>
        <dbReference type="EMBL" id="EGG19011.1"/>
    </source>
</evidence>
<dbReference type="EMBL" id="GL883016">
    <property type="protein sequence ID" value="EGG19011.1"/>
    <property type="molecule type" value="Genomic_DNA"/>
</dbReference>
<dbReference type="Gene3D" id="3.30.410.40">
    <property type="match status" value="1"/>
</dbReference>
<reference evidence="10" key="1">
    <citation type="journal article" date="2011" name="Genome Res.">
        <title>Phylogeny-wide analysis of social amoeba genomes highlights ancient origins for complex intercellular communication.</title>
        <authorList>
            <person name="Heidel A.J."/>
            <person name="Lawal H.M."/>
            <person name="Felder M."/>
            <person name="Schilde C."/>
            <person name="Helps N.R."/>
            <person name="Tunggal B."/>
            <person name="Rivero F."/>
            <person name="John U."/>
            <person name="Schleicher M."/>
            <person name="Eichinger L."/>
            <person name="Platzer M."/>
            <person name="Noegel A.A."/>
            <person name="Schaap P."/>
            <person name="Gloeckner G."/>
        </authorList>
    </citation>
    <scope>NUCLEOTIDE SEQUENCE [LARGE SCALE GENOMIC DNA]</scope>
    <source>
        <strain evidence="10">SH3</strain>
    </source>
</reference>
<evidence type="ECO:0000259" key="8">
    <source>
        <dbReference type="Pfam" id="PF05199"/>
    </source>
</evidence>
<evidence type="ECO:0000313" key="10">
    <source>
        <dbReference type="Proteomes" id="UP000007797"/>
    </source>
</evidence>
<organism evidence="9 10">
    <name type="scientific">Cavenderia fasciculata</name>
    <name type="common">Slime mold</name>
    <name type="synonym">Dictyostelium fasciculatum</name>
    <dbReference type="NCBI Taxonomy" id="261658"/>
    <lineage>
        <taxon>Eukaryota</taxon>
        <taxon>Amoebozoa</taxon>
        <taxon>Evosea</taxon>
        <taxon>Eumycetozoa</taxon>
        <taxon>Dictyostelia</taxon>
        <taxon>Acytosteliales</taxon>
        <taxon>Cavenderiaceae</taxon>
        <taxon>Cavenderia</taxon>
    </lineage>
</organism>
<dbReference type="Gene3D" id="3.50.50.60">
    <property type="entry name" value="FAD/NAD(P)-binding domain"/>
    <property type="match status" value="1"/>
</dbReference>
<dbReference type="AlphaFoldDB" id="F4PYY2"/>
<dbReference type="GO" id="GO:0016614">
    <property type="term" value="F:oxidoreductase activity, acting on CH-OH group of donors"/>
    <property type="evidence" value="ECO:0007669"/>
    <property type="project" value="InterPro"/>
</dbReference>
<evidence type="ECO:0000259" key="7">
    <source>
        <dbReference type="Pfam" id="PF00732"/>
    </source>
</evidence>
<accession>F4PYY2</accession>
<dbReference type="InterPro" id="IPR000172">
    <property type="entry name" value="GMC_OxRdtase_N"/>
</dbReference>
<dbReference type="PANTHER" id="PTHR11552">
    <property type="entry name" value="GLUCOSE-METHANOL-CHOLINE GMC OXIDOREDUCTASE"/>
    <property type="match status" value="1"/>
</dbReference>
<keyword evidence="10" id="KW-1185">Reference proteome</keyword>
<dbReference type="Pfam" id="PF05199">
    <property type="entry name" value="GMC_oxred_C"/>
    <property type="match status" value="1"/>
</dbReference>
<evidence type="ECO:0000256" key="4">
    <source>
        <dbReference type="ARBA" id="ARBA00022827"/>
    </source>
</evidence>
<comment type="similarity">
    <text evidence="2">Belongs to the GMC oxidoreductase family.</text>
</comment>
<evidence type="ECO:0000256" key="6">
    <source>
        <dbReference type="SAM" id="SignalP"/>
    </source>
</evidence>
<dbReference type="Pfam" id="PF00732">
    <property type="entry name" value="GMC_oxred_N"/>
    <property type="match status" value="1"/>
</dbReference>
<evidence type="ECO:0000256" key="2">
    <source>
        <dbReference type="ARBA" id="ARBA00010790"/>
    </source>
</evidence>
<dbReference type="InterPro" id="IPR036188">
    <property type="entry name" value="FAD/NAD-bd_sf"/>
</dbReference>
<protein>
    <submittedName>
        <fullName evidence="9">Glucose-methanol-choline oxidoreductase</fullName>
    </submittedName>
</protein>
<evidence type="ECO:0000256" key="1">
    <source>
        <dbReference type="ARBA" id="ARBA00001974"/>
    </source>
</evidence>
<dbReference type="OrthoDB" id="20088at2759"/>
<dbReference type="SUPFAM" id="SSF54373">
    <property type="entry name" value="FAD-linked reductases, C-terminal domain"/>
    <property type="match status" value="1"/>
</dbReference>